<dbReference type="PANTHER" id="PTHR14971">
    <property type="entry name" value="VESICULAR, OVEREXPRESSED IN CANCER, PROSURVIVAL PROTEIN 1"/>
    <property type="match status" value="1"/>
</dbReference>
<keyword evidence="4 18" id="KW-0812">Transmembrane</keyword>
<keyword evidence="9 18" id="KW-0472">Membrane</keyword>
<dbReference type="OrthoDB" id="6629737at2759"/>
<protein>
    <recommendedName>
        <fullName evidence="14">WW domain binding protein VOPP1</fullName>
    </recommendedName>
    <alternativeName>
        <fullName evidence="15">Vesicular, overexpressed in cancer, prosurvival protein 1</fullName>
    </alternativeName>
</protein>
<dbReference type="Proteomes" id="UP000515204">
    <property type="component" value="Unplaced"/>
</dbReference>
<evidence type="ECO:0000256" key="5">
    <source>
        <dbReference type="ARBA" id="ARBA00022729"/>
    </source>
</evidence>
<evidence type="ECO:0000256" key="4">
    <source>
        <dbReference type="ARBA" id="ARBA00022692"/>
    </source>
</evidence>
<evidence type="ECO:0000256" key="12">
    <source>
        <dbReference type="ARBA" id="ARBA00023329"/>
    </source>
</evidence>
<comment type="subcellular location">
    <subcellularLocation>
        <location evidence="1">Cytoplasmic vesicle membrane</location>
    </subcellularLocation>
    <subcellularLocation>
        <location evidence="16">Endomembrane system</location>
        <topology evidence="16">Single-pass type I membrane protein</topology>
    </subcellularLocation>
    <subcellularLocation>
        <location evidence="13">Late endosome membrane</location>
        <topology evidence="13">Single-pass membrane protein</topology>
    </subcellularLocation>
    <subcellularLocation>
        <location evidence="2">Lysosome membrane</location>
    </subcellularLocation>
</comment>
<keyword evidence="8" id="KW-0805">Transcription regulation</keyword>
<feature type="transmembrane region" description="Helical" evidence="18">
    <location>
        <begin position="88"/>
        <end position="109"/>
    </location>
</feature>
<dbReference type="GeneID" id="106747800"/>
<evidence type="ECO:0000256" key="16">
    <source>
        <dbReference type="ARBA" id="ARBA00046288"/>
    </source>
</evidence>
<evidence type="ECO:0000256" key="6">
    <source>
        <dbReference type="ARBA" id="ARBA00022753"/>
    </source>
</evidence>
<evidence type="ECO:0000256" key="8">
    <source>
        <dbReference type="ARBA" id="ARBA00023015"/>
    </source>
</evidence>
<evidence type="ECO:0000256" key="14">
    <source>
        <dbReference type="ARBA" id="ARBA00035708"/>
    </source>
</evidence>
<evidence type="ECO:0000256" key="18">
    <source>
        <dbReference type="SAM" id="Phobius"/>
    </source>
</evidence>
<evidence type="ECO:0000256" key="13">
    <source>
        <dbReference type="ARBA" id="ARBA00035628"/>
    </source>
</evidence>
<evidence type="ECO:0000256" key="7">
    <source>
        <dbReference type="ARBA" id="ARBA00022989"/>
    </source>
</evidence>
<evidence type="ECO:0000256" key="10">
    <source>
        <dbReference type="ARBA" id="ARBA00023163"/>
    </source>
</evidence>
<dbReference type="KEGG" id="dqu:106747800"/>
<feature type="compositionally biased region" description="Polar residues" evidence="17">
    <location>
        <begin position="372"/>
        <end position="381"/>
    </location>
</feature>
<dbReference type="GO" id="GO:0031902">
    <property type="term" value="C:late endosome membrane"/>
    <property type="evidence" value="ECO:0007669"/>
    <property type="project" value="UniProtKB-SubCell"/>
</dbReference>
<reference evidence="20" key="1">
    <citation type="submission" date="2025-08" db="UniProtKB">
        <authorList>
            <consortium name="RefSeq"/>
        </authorList>
    </citation>
    <scope>IDENTIFICATION</scope>
</reference>
<accession>A0A6P3XT14</accession>
<keyword evidence="6" id="KW-0967">Endosome</keyword>
<keyword evidence="10" id="KW-0804">Transcription</keyword>
<feature type="compositionally biased region" description="Low complexity" evidence="17">
    <location>
        <begin position="291"/>
        <end position="311"/>
    </location>
</feature>
<organism evidence="19 20">
    <name type="scientific">Dinoponera quadriceps</name>
    <name type="common">South American ant</name>
    <dbReference type="NCBI Taxonomy" id="609295"/>
    <lineage>
        <taxon>Eukaryota</taxon>
        <taxon>Metazoa</taxon>
        <taxon>Ecdysozoa</taxon>
        <taxon>Arthropoda</taxon>
        <taxon>Hexapoda</taxon>
        <taxon>Insecta</taxon>
        <taxon>Pterygota</taxon>
        <taxon>Neoptera</taxon>
        <taxon>Endopterygota</taxon>
        <taxon>Hymenoptera</taxon>
        <taxon>Apocrita</taxon>
        <taxon>Aculeata</taxon>
        <taxon>Formicoidea</taxon>
        <taxon>Formicidae</taxon>
        <taxon>Ponerinae</taxon>
        <taxon>Ponerini</taxon>
        <taxon>Dinoponera</taxon>
    </lineage>
</organism>
<comment type="similarity">
    <text evidence="3">Belongs to the VOPP1/ECOP family.</text>
</comment>
<evidence type="ECO:0000256" key="15">
    <source>
        <dbReference type="ARBA" id="ARBA00035715"/>
    </source>
</evidence>
<dbReference type="GO" id="GO:0005765">
    <property type="term" value="C:lysosomal membrane"/>
    <property type="evidence" value="ECO:0007669"/>
    <property type="project" value="UniProtKB-SubCell"/>
</dbReference>
<keyword evidence="7 18" id="KW-1133">Transmembrane helix</keyword>
<gene>
    <name evidence="20" type="primary">LOC106747800</name>
</gene>
<sequence>MVLIISDPLANSTTADAERMQVLREDNGPDSAGRDFSDTRTVSSRLCDGGHVCSPPKECCSHSCCYSVFTPVHPHVSEMFNFLIWTYWYLWAAVLTALAIAAACGFWLWKRRRSMLSEDCVSSERTSTGPWYPPPHYSRCSSFVQALPPPYNEVTAKPDLYPLVIGFDETTGKGTSGFVMRYFRSLSHASTLDSLSSSFMCNMVNEANTIIPPPYSCNNSVDELSAAECERREAGDVGSVVSLTNHRTTSDISSLAAQSPCSPPRATSPTIELRELLDKIQQLPHLSNGHTISTSSTTSSTALPCQQQQQQQQQANNAPVLYVTSSDGCTQQRPLSPGDIGSYRVRRTRGKLYMPLGLPNSRNKPKRWLSRSAPTTPSGTIPMSFLPGQSRRPSETDNNNQQAVPLLAEQDENENNNADQPQAGVPLLVEQEEDRPAT</sequence>
<keyword evidence="12" id="KW-0968">Cytoplasmic vesicle</keyword>
<feature type="region of interest" description="Disordered" evidence="17">
    <location>
        <begin position="249"/>
        <end position="268"/>
    </location>
</feature>
<dbReference type="RefSeq" id="XP_014481199.1">
    <property type="nucleotide sequence ID" value="XM_014625713.1"/>
</dbReference>
<keyword evidence="5" id="KW-0732">Signal</keyword>
<evidence type="ECO:0000313" key="19">
    <source>
        <dbReference type="Proteomes" id="UP000515204"/>
    </source>
</evidence>
<evidence type="ECO:0000256" key="11">
    <source>
        <dbReference type="ARBA" id="ARBA00023228"/>
    </source>
</evidence>
<proteinExistence type="inferred from homology"/>
<evidence type="ECO:0000256" key="2">
    <source>
        <dbReference type="ARBA" id="ARBA00004656"/>
    </source>
</evidence>
<feature type="region of interest" description="Disordered" evidence="17">
    <location>
        <begin position="353"/>
        <end position="438"/>
    </location>
</feature>
<evidence type="ECO:0000256" key="1">
    <source>
        <dbReference type="ARBA" id="ARBA00004156"/>
    </source>
</evidence>
<evidence type="ECO:0000256" key="17">
    <source>
        <dbReference type="SAM" id="MobiDB-lite"/>
    </source>
</evidence>
<feature type="region of interest" description="Disordered" evidence="17">
    <location>
        <begin position="287"/>
        <end position="311"/>
    </location>
</feature>
<evidence type="ECO:0000313" key="20">
    <source>
        <dbReference type="RefSeq" id="XP_014481199.1"/>
    </source>
</evidence>
<dbReference type="AlphaFoldDB" id="A0A6P3XT14"/>
<dbReference type="InterPro" id="IPR026229">
    <property type="entry name" value="VOPP1"/>
</dbReference>
<evidence type="ECO:0000256" key="9">
    <source>
        <dbReference type="ARBA" id="ARBA00023136"/>
    </source>
</evidence>
<dbReference type="PANTHER" id="PTHR14971:SF2">
    <property type="entry name" value="VESICULAR, OVEREXPRESSED IN CANCER, PROSURVIVAL PROTEIN 1"/>
    <property type="match status" value="1"/>
</dbReference>
<name>A0A6P3XT14_DINQU</name>
<keyword evidence="19" id="KW-1185">Reference proteome</keyword>
<evidence type="ECO:0000256" key="3">
    <source>
        <dbReference type="ARBA" id="ARBA00006655"/>
    </source>
</evidence>
<keyword evidence="11" id="KW-0458">Lysosome</keyword>